<protein>
    <submittedName>
        <fullName evidence="5">Multiple monosaccharide-binding protein</fullName>
    </submittedName>
</protein>
<dbReference type="OrthoDB" id="9769193at2"/>
<feature type="chain" id="PRO_5039295100" evidence="3">
    <location>
        <begin position="16"/>
        <end position="356"/>
    </location>
</feature>
<proteinExistence type="predicted"/>
<dbReference type="Proteomes" id="UP000242949">
    <property type="component" value="Unassembled WGS sequence"/>
</dbReference>
<evidence type="ECO:0000259" key="4">
    <source>
        <dbReference type="Pfam" id="PF13407"/>
    </source>
</evidence>
<dbReference type="NCBIfam" id="NF040907">
    <property type="entry name" value="ChvE"/>
    <property type="match status" value="1"/>
</dbReference>
<evidence type="ECO:0000313" key="6">
    <source>
        <dbReference type="Proteomes" id="UP000242949"/>
    </source>
</evidence>
<dbReference type="PROSITE" id="PS51257">
    <property type="entry name" value="PROKAR_LIPOPROTEIN"/>
    <property type="match status" value="1"/>
</dbReference>
<feature type="signal peptide" evidence="3">
    <location>
        <begin position="1"/>
        <end position="15"/>
    </location>
</feature>
<dbReference type="PANTHER" id="PTHR30036:SF1">
    <property type="entry name" value="D-XYLOSE-BINDING PERIPLASMIC PROTEIN"/>
    <property type="match status" value="1"/>
</dbReference>
<dbReference type="InterPro" id="IPR028082">
    <property type="entry name" value="Peripla_BP_I"/>
</dbReference>
<dbReference type="InterPro" id="IPR049784">
    <property type="entry name" value="ChvE-like"/>
</dbReference>
<dbReference type="Pfam" id="PF13407">
    <property type="entry name" value="Peripla_BP_4"/>
    <property type="match status" value="1"/>
</dbReference>
<feature type="domain" description="Periplasmic binding protein" evidence="4">
    <location>
        <begin position="31"/>
        <end position="309"/>
    </location>
</feature>
<sequence>MKKLLLITVVMLVLAACGNGDDGDAIENPTIGISMPTQGSERWIEDGNNIVSLLEDRGYDTDLQYAEDVVENQLSQIENMISQGVDILIIASVDGEALTDVLDQAQNMDIPVIAYDRLIMNHEHVDYYATFDNFGVGELQGQYIVDALDLEDGDGGPYNIELFGGSPDDNNAYFFWDGAMSILEPYIESEDLVVQSGQTDFSQAATLRWDGSEAQSRLDNILSSYYSDESLDAILSPYDGISLASISSLESAGYGSDDRPLPIITGQDAYVATAQSILEGEQTQTVFKDTRDLADRAINMVEAIVEGEEPELNDTESYDNNSKVVPSYLEQPVSVDIDNIEEELFESGYIERDEVE</sequence>
<dbReference type="SUPFAM" id="SSF53822">
    <property type="entry name" value="Periplasmic binding protein-like I"/>
    <property type="match status" value="1"/>
</dbReference>
<dbReference type="InterPro" id="IPR050555">
    <property type="entry name" value="Bact_Solute-Bind_Prot2"/>
</dbReference>
<dbReference type="GO" id="GO:0030288">
    <property type="term" value="C:outer membrane-bounded periplasmic space"/>
    <property type="evidence" value="ECO:0007669"/>
    <property type="project" value="TreeGrafter"/>
</dbReference>
<evidence type="ECO:0000313" key="5">
    <source>
        <dbReference type="EMBL" id="SDB82380.1"/>
    </source>
</evidence>
<dbReference type="RefSeq" id="WP_090791972.1">
    <property type="nucleotide sequence ID" value="NZ_FMYI01000001.1"/>
</dbReference>
<keyword evidence="2 3" id="KW-0732">Signal</keyword>
<accession>A0A1G6GKA8</accession>
<evidence type="ECO:0000256" key="2">
    <source>
        <dbReference type="ARBA" id="ARBA00022729"/>
    </source>
</evidence>
<keyword evidence="6" id="KW-1185">Reference proteome</keyword>
<comment type="subcellular location">
    <subcellularLocation>
        <location evidence="1">Cell envelope</location>
    </subcellularLocation>
</comment>
<name>A0A1G6GKA8_9BACI</name>
<organism evidence="5 6">
    <name type="scientific">Pelagirhabdus alkalitolerans</name>
    <dbReference type="NCBI Taxonomy" id="1612202"/>
    <lineage>
        <taxon>Bacteria</taxon>
        <taxon>Bacillati</taxon>
        <taxon>Bacillota</taxon>
        <taxon>Bacilli</taxon>
        <taxon>Bacillales</taxon>
        <taxon>Bacillaceae</taxon>
        <taxon>Pelagirhabdus</taxon>
    </lineage>
</organism>
<dbReference type="Gene3D" id="3.40.50.2300">
    <property type="match status" value="2"/>
</dbReference>
<reference evidence="6" key="1">
    <citation type="submission" date="2016-09" db="EMBL/GenBank/DDBJ databases">
        <authorList>
            <person name="Varghese N."/>
            <person name="Submissions S."/>
        </authorList>
    </citation>
    <scope>NUCLEOTIDE SEQUENCE [LARGE SCALE GENOMIC DNA]</scope>
    <source>
        <strain evidence="6">S5</strain>
    </source>
</reference>
<dbReference type="PANTHER" id="PTHR30036">
    <property type="entry name" value="D-XYLOSE-BINDING PERIPLASMIC PROTEIN"/>
    <property type="match status" value="1"/>
</dbReference>
<dbReference type="CDD" id="cd19994">
    <property type="entry name" value="PBP1_ChvE"/>
    <property type="match status" value="1"/>
</dbReference>
<dbReference type="STRING" id="1612202.SAMN05421734_101206"/>
<dbReference type="EMBL" id="FMYI01000001">
    <property type="protein sequence ID" value="SDB82380.1"/>
    <property type="molecule type" value="Genomic_DNA"/>
</dbReference>
<gene>
    <name evidence="5" type="ORF">SAMN05421734_101206</name>
</gene>
<dbReference type="AlphaFoldDB" id="A0A1G6GKA8"/>
<dbReference type="GO" id="GO:0030246">
    <property type="term" value="F:carbohydrate binding"/>
    <property type="evidence" value="ECO:0007669"/>
    <property type="project" value="TreeGrafter"/>
</dbReference>
<dbReference type="InterPro" id="IPR025997">
    <property type="entry name" value="SBP_2_dom"/>
</dbReference>
<evidence type="ECO:0000256" key="1">
    <source>
        <dbReference type="ARBA" id="ARBA00004196"/>
    </source>
</evidence>
<evidence type="ECO:0000256" key="3">
    <source>
        <dbReference type="SAM" id="SignalP"/>
    </source>
</evidence>